<feature type="domain" description="Zn(2)-C6 fungal-type" evidence="4">
    <location>
        <begin position="19"/>
        <end position="50"/>
    </location>
</feature>
<dbReference type="AlphaFoldDB" id="A0A061H7D7"/>
<dbReference type="GeneID" id="19317909"/>
<feature type="compositionally biased region" description="Low complexity" evidence="3">
    <location>
        <begin position="778"/>
        <end position="797"/>
    </location>
</feature>
<organism evidence="5 6">
    <name type="scientific">Pseudozyma flocculosa PF-1</name>
    <dbReference type="NCBI Taxonomy" id="1277687"/>
    <lineage>
        <taxon>Eukaryota</taxon>
        <taxon>Fungi</taxon>
        <taxon>Dikarya</taxon>
        <taxon>Basidiomycota</taxon>
        <taxon>Ustilaginomycotina</taxon>
        <taxon>Ustilaginomycetes</taxon>
        <taxon>Ustilaginales</taxon>
        <taxon>Ustilaginaceae</taxon>
        <taxon>Pseudozyma</taxon>
    </lineage>
</organism>
<feature type="region of interest" description="Disordered" evidence="3">
    <location>
        <begin position="840"/>
        <end position="878"/>
    </location>
</feature>
<feature type="compositionally biased region" description="Low complexity" evidence="3">
    <location>
        <begin position="119"/>
        <end position="128"/>
    </location>
</feature>
<dbReference type="GO" id="GO:0000981">
    <property type="term" value="F:DNA-binding transcription factor activity, RNA polymerase II-specific"/>
    <property type="evidence" value="ECO:0007669"/>
    <property type="project" value="InterPro"/>
</dbReference>
<dbReference type="Pfam" id="PF00172">
    <property type="entry name" value="Zn_clus"/>
    <property type="match status" value="1"/>
</dbReference>
<dbReference type="CDD" id="cd12148">
    <property type="entry name" value="fungal_TF_MHR"/>
    <property type="match status" value="1"/>
</dbReference>
<evidence type="ECO:0000259" key="4">
    <source>
        <dbReference type="PROSITE" id="PS50048"/>
    </source>
</evidence>
<dbReference type="PANTHER" id="PTHR31001:SF88">
    <property type="entry name" value="TRANSCRIPTION FACTOR PDR3"/>
    <property type="match status" value="1"/>
</dbReference>
<feature type="region of interest" description="Disordered" evidence="3">
    <location>
        <begin position="152"/>
        <end position="180"/>
    </location>
</feature>
<dbReference type="GO" id="GO:0008270">
    <property type="term" value="F:zinc ion binding"/>
    <property type="evidence" value="ECO:0007669"/>
    <property type="project" value="InterPro"/>
</dbReference>
<gene>
    <name evidence="5" type="ORF">PFL1_03801</name>
</gene>
<dbReference type="EMBL" id="KE361634">
    <property type="protein sequence ID" value="EPQ28498.1"/>
    <property type="molecule type" value="Genomic_DNA"/>
</dbReference>
<feature type="compositionally biased region" description="Polar residues" evidence="3">
    <location>
        <begin position="862"/>
        <end position="875"/>
    </location>
</feature>
<feature type="region of interest" description="Disordered" evidence="3">
    <location>
        <begin position="704"/>
        <end position="797"/>
    </location>
</feature>
<dbReference type="CDD" id="cd00067">
    <property type="entry name" value="GAL4"/>
    <property type="match status" value="1"/>
</dbReference>
<evidence type="ECO:0000313" key="5">
    <source>
        <dbReference type="EMBL" id="EPQ28498.1"/>
    </source>
</evidence>
<reference evidence="5 6" key="1">
    <citation type="journal article" date="2013" name="Plant Cell">
        <title>The transition from a phytopathogenic smut ancestor to an anamorphic biocontrol agent deciphered by comparative whole-genome analysis.</title>
        <authorList>
            <person name="Lefebvre F."/>
            <person name="Joly D.L."/>
            <person name="Labbe C."/>
            <person name="Teichmann B."/>
            <person name="Linning R."/>
            <person name="Belzile F."/>
            <person name="Bakkeren G."/>
            <person name="Belanger R.R."/>
        </authorList>
    </citation>
    <scope>NUCLEOTIDE SEQUENCE [LARGE SCALE GENOMIC DNA]</scope>
    <source>
        <strain evidence="5 6">PF-1</strain>
    </source>
</reference>
<dbReference type="HOGENOM" id="CLU_332911_0_0_1"/>
<name>A0A061H7D7_9BASI</name>
<evidence type="ECO:0000313" key="6">
    <source>
        <dbReference type="Proteomes" id="UP000053664"/>
    </source>
</evidence>
<dbReference type="InterPro" id="IPR036864">
    <property type="entry name" value="Zn2-C6_fun-type_DNA-bd_sf"/>
</dbReference>
<sequence>MPPAATGGSSRRKQGQPTVCLDCYLRKVKCDRKRPCSTCIRRGTEHLCKTFSTQELDPAALKKKQARRSMAELTALTEAAAASASAAARDAQQDPSESGRSDGRSLDVANHHNGGGGSSSSASTTTAGESRGVEAPLTSFINLLLQDLSVGDEEYSSGGGSPGSLSGAGPSSTPPPGASRYMEPKTLDVILAFCAMVPDLPRLSRLVNIYLLDVDWKFMLTAQDYFEDYVRDLWQRVVMPCQDYHRSGQTGATLEACFRPGDLSRLTMLAGFLCETVECLDPITIPDLVPASVSGTTSLPKGAARSAEEAFDDAAAATPRVRALSVLIHHLQTLIEECERLDEMTVDLVQSNLTAFTVWASQGMFGLSDFPRWELTIRAARESKLFEDPERLGITDPLLLDHRRRLGWLVYGYDHSFAVGANVKPLILESQFSVDRPSDAPPWLASGVPADPTLARCEVEVAEIAKQLAICNAAEGPPLHRKVMEVDQQILNFIRGLHPTYALEQPDLSMDQHDPWRSRRRPWLGLNLCWQRSILHRQFFFPNGRINNGELATSRHIAIDSSLRALEKIREVKRVQNRFSDWQGSAWYYQYMTEPSITLATATLLLLRSRGKGIPGLADEAACWPTVFHFCKIIDLSIVEIDHSMQDPALCLPSFLGFGRRCSQMLVQLRTTIQSGVDALLTKANGGVASVGLRFDEKLAGLLNPRARTRSPSHDGGTTRESISSAGSSGASPRPSISSSSFAPLAAPRSQPHQAAQWQPGEARNSSFYGSGGGDEGAGTAAGSSSVRSSGASSTAISPATMQNETWFAAGDAPALLQPPAHQPTSEAPQLLGQQFASLDQHGGTSAAPGYPPNMATGLPALSTSTYDPHSNSWSAGPAVPAPHLSAAASVEMLAPLDVSQALDVGGGGGGAGGLGAFDAVLSPTNTISSMEPSALRSYYTDDRVQRAAHENRGLSDWIAGVQSGVMLPPPG</sequence>
<dbReference type="GO" id="GO:0005634">
    <property type="term" value="C:nucleus"/>
    <property type="evidence" value="ECO:0007669"/>
    <property type="project" value="UniProtKB-SubCell"/>
</dbReference>
<protein>
    <recommendedName>
        <fullName evidence="4">Zn(2)-C6 fungal-type domain-containing protein</fullName>
    </recommendedName>
</protein>
<feature type="region of interest" description="Disordered" evidence="3">
    <location>
        <begin position="84"/>
        <end position="131"/>
    </location>
</feature>
<proteinExistence type="predicted"/>
<dbReference type="RefSeq" id="XP_007879516.1">
    <property type="nucleotide sequence ID" value="XM_007881325.1"/>
</dbReference>
<dbReference type="InterPro" id="IPR001138">
    <property type="entry name" value="Zn2Cys6_DnaBD"/>
</dbReference>
<evidence type="ECO:0000256" key="2">
    <source>
        <dbReference type="ARBA" id="ARBA00023242"/>
    </source>
</evidence>
<dbReference type="PROSITE" id="PS50048">
    <property type="entry name" value="ZN2_CY6_FUNGAL_2"/>
    <property type="match status" value="1"/>
</dbReference>
<dbReference type="eggNOG" id="ENOG502RDUX">
    <property type="taxonomic scope" value="Eukaryota"/>
</dbReference>
<dbReference type="OrthoDB" id="2269373at2759"/>
<evidence type="ECO:0000256" key="1">
    <source>
        <dbReference type="ARBA" id="ARBA00004123"/>
    </source>
</evidence>
<dbReference type="Gene3D" id="4.10.240.10">
    <property type="entry name" value="Zn(2)-C6 fungal-type DNA-binding domain"/>
    <property type="match status" value="1"/>
</dbReference>
<dbReference type="SUPFAM" id="SSF57701">
    <property type="entry name" value="Zn2/Cys6 DNA-binding domain"/>
    <property type="match status" value="1"/>
</dbReference>
<feature type="compositionally biased region" description="Low complexity" evidence="3">
    <location>
        <begin position="722"/>
        <end position="750"/>
    </location>
</feature>
<dbReference type="KEGG" id="pfp:PFL1_03801"/>
<comment type="subcellular location">
    <subcellularLocation>
        <location evidence="1">Nucleus</location>
    </subcellularLocation>
</comment>
<evidence type="ECO:0000256" key="3">
    <source>
        <dbReference type="SAM" id="MobiDB-lite"/>
    </source>
</evidence>
<dbReference type="InterPro" id="IPR050613">
    <property type="entry name" value="Sec_Metabolite_Reg"/>
</dbReference>
<dbReference type="SMART" id="SM00066">
    <property type="entry name" value="GAL4"/>
    <property type="match status" value="1"/>
</dbReference>
<dbReference type="PANTHER" id="PTHR31001">
    <property type="entry name" value="UNCHARACTERIZED TRANSCRIPTIONAL REGULATORY PROTEIN"/>
    <property type="match status" value="1"/>
</dbReference>
<keyword evidence="2" id="KW-0539">Nucleus</keyword>
<dbReference type="Proteomes" id="UP000053664">
    <property type="component" value="Unassembled WGS sequence"/>
</dbReference>
<accession>A0A061H7D7</accession>